<evidence type="ECO:0000259" key="10">
    <source>
        <dbReference type="Pfam" id="PF13231"/>
    </source>
</evidence>
<gene>
    <name evidence="11" type="ORF">DI555_01335</name>
</gene>
<evidence type="ECO:0000256" key="4">
    <source>
        <dbReference type="ARBA" id="ARBA00022679"/>
    </source>
</evidence>
<evidence type="ECO:0000313" key="11">
    <source>
        <dbReference type="EMBL" id="PZQ57596.1"/>
    </source>
</evidence>
<feature type="transmembrane region" description="Helical" evidence="9">
    <location>
        <begin position="275"/>
        <end position="293"/>
    </location>
</feature>
<name>A0A2W5NVU5_9SPHN</name>
<dbReference type="GO" id="GO:0016763">
    <property type="term" value="F:pentosyltransferase activity"/>
    <property type="evidence" value="ECO:0007669"/>
    <property type="project" value="TreeGrafter"/>
</dbReference>
<feature type="transmembrane region" description="Helical" evidence="9">
    <location>
        <begin position="31"/>
        <end position="49"/>
    </location>
</feature>
<feature type="transmembrane region" description="Helical" evidence="9">
    <location>
        <begin position="313"/>
        <end position="334"/>
    </location>
</feature>
<proteinExistence type="predicted"/>
<keyword evidence="4" id="KW-0808">Transferase</keyword>
<dbReference type="InterPro" id="IPR038731">
    <property type="entry name" value="RgtA/B/C-like"/>
</dbReference>
<feature type="domain" description="Glycosyltransferase RgtA/B/C/D-like" evidence="10">
    <location>
        <begin position="74"/>
        <end position="216"/>
    </location>
</feature>
<evidence type="ECO:0000256" key="1">
    <source>
        <dbReference type="ARBA" id="ARBA00004651"/>
    </source>
</evidence>
<keyword evidence="6 9" id="KW-1133">Transmembrane helix</keyword>
<dbReference type="EMBL" id="QFPX01000001">
    <property type="protein sequence ID" value="PZQ57596.1"/>
    <property type="molecule type" value="Genomic_DNA"/>
</dbReference>
<dbReference type="Proteomes" id="UP000249082">
    <property type="component" value="Unassembled WGS sequence"/>
</dbReference>
<feature type="transmembrane region" description="Helical" evidence="9">
    <location>
        <begin position="346"/>
        <end position="364"/>
    </location>
</feature>
<feature type="transmembrane region" description="Helical" evidence="9">
    <location>
        <begin position="125"/>
        <end position="144"/>
    </location>
</feature>
<evidence type="ECO:0000256" key="6">
    <source>
        <dbReference type="ARBA" id="ARBA00022989"/>
    </source>
</evidence>
<dbReference type="PANTHER" id="PTHR33908:SF11">
    <property type="entry name" value="MEMBRANE PROTEIN"/>
    <property type="match status" value="1"/>
</dbReference>
<feature type="region of interest" description="Disordered" evidence="8">
    <location>
        <begin position="1"/>
        <end position="29"/>
    </location>
</feature>
<dbReference type="Pfam" id="PF13231">
    <property type="entry name" value="PMT_2"/>
    <property type="match status" value="1"/>
</dbReference>
<reference evidence="11 12" key="1">
    <citation type="submission" date="2017-08" db="EMBL/GenBank/DDBJ databases">
        <title>Infants hospitalized years apart are colonized by the same room-sourced microbial strains.</title>
        <authorList>
            <person name="Brooks B."/>
            <person name="Olm M.R."/>
            <person name="Firek B.A."/>
            <person name="Baker R."/>
            <person name="Thomas B.C."/>
            <person name="Morowitz M.J."/>
            <person name="Banfield J.F."/>
        </authorList>
    </citation>
    <scope>NUCLEOTIDE SEQUENCE [LARGE SCALE GENOMIC DNA]</scope>
    <source>
        <strain evidence="11">S2_005_002_R2_33</strain>
    </source>
</reference>
<keyword evidence="3" id="KW-0328">Glycosyltransferase</keyword>
<comment type="subcellular location">
    <subcellularLocation>
        <location evidence="1">Cell membrane</location>
        <topology evidence="1">Multi-pass membrane protein</topology>
    </subcellularLocation>
</comment>
<feature type="transmembrane region" description="Helical" evidence="9">
    <location>
        <begin position="173"/>
        <end position="202"/>
    </location>
</feature>
<evidence type="ECO:0000256" key="7">
    <source>
        <dbReference type="ARBA" id="ARBA00023136"/>
    </source>
</evidence>
<comment type="caution">
    <text evidence="11">The sequence shown here is derived from an EMBL/GenBank/DDBJ whole genome shotgun (WGS) entry which is preliminary data.</text>
</comment>
<dbReference type="AlphaFoldDB" id="A0A2W5NVU5"/>
<feature type="transmembrane region" description="Helical" evidence="9">
    <location>
        <begin position="370"/>
        <end position="388"/>
    </location>
</feature>
<evidence type="ECO:0000256" key="5">
    <source>
        <dbReference type="ARBA" id="ARBA00022692"/>
    </source>
</evidence>
<dbReference type="PANTHER" id="PTHR33908">
    <property type="entry name" value="MANNOSYLTRANSFERASE YKCB-RELATED"/>
    <property type="match status" value="1"/>
</dbReference>
<evidence type="ECO:0000313" key="12">
    <source>
        <dbReference type="Proteomes" id="UP000249082"/>
    </source>
</evidence>
<evidence type="ECO:0000256" key="3">
    <source>
        <dbReference type="ARBA" id="ARBA00022676"/>
    </source>
</evidence>
<feature type="transmembrane region" description="Helical" evidence="9">
    <location>
        <begin position="217"/>
        <end position="238"/>
    </location>
</feature>
<keyword evidence="5 9" id="KW-0812">Transmembrane</keyword>
<dbReference type="GO" id="GO:0005886">
    <property type="term" value="C:plasma membrane"/>
    <property type="evidence" value="ECO:0007669"/>
    <property type="project" value="UniProtKB-SubCell"/>
</dbReference>
<evidence type="ECO:0000256" key="2">
    <source>
        <dbReference type="ARBA" id="ARBA00022475"/>
    </source>
</evidence>
<sequence>MATPADSLTLGTRRSHPAMAPRQGARSTSSGGWFACALLVLLSLVLYRLSSHHGMTVWPDSTRYMGISPVPYDAPVYHWMLVLPHALGVPLLTAAAAWAVVTLSANVVLIFALIRRTAGDWRLSALGTALIALAPQFVSLHAAVISEPPFITFVLLTLWFTLDYFEGGRRRDLLIASLMLGMATLTRFTAPPLGLAIVLVILTDPRPSFARRMADSALLAIPGAALFFAWVAISTLTVGHSIGRELRFYGNMGPDQWWANLETTAAWILPDAVPLAIRVALLLSVLGFAGWQFARQLAAWRSTRLDITCELRIAFSLMLGLFFVGYLAFVWLSTALEANLQFVGRYGFPAYVVLAMLVTTQASGLDMRPGRARTAGLILTAFALLLLASHGLRTGVRTEQVFREGNGFLSVEWQASPTMAAVRTLPAGAALYSNGADVVALLSDRSAQIVPMERLLRTNRPDPRNPPEAQIARIRAQANAGLPVYLIVLDRIDWRFYLASEDRLKRELALVPAGEFTDGRIYRVASTASR</sequence>
<evidence type="ECO:0000256" key="9">
    <source>
        <dbReference type="SAM" id="Phobius"/>
    </source>
</evidence>
<accession>A0A2W5NVU5</accession>
<dbReference type="GO" id="GO:0009103">
    <property type="term" value="P:lipopolysaccharide biosynthetic process"/>
    <property type="evidence" value="ECO:0007669"/>
    <property type="project" value="UniProtKB-ARBA"/>
</dbReference>
<dbReference type="InterPro" id="IPR050297">
    <property type="entry name" value="LipidA_mod_glycosyltrf_83"/>
</dbReference>
<keyword evidence="7 9" id="KW-0472">Membrane</keyword>
<organism evidence="11 12">
    <name type="scientific">Novosphingobium pentaromativorans</name>
    <dbReference type="NCBI Taxonomy" id="205844"/>
    <lineage>
        <taxon>Bacteria</taxon>
        <taxon>Pseudomonadati</taxon>
        <taxon>Pseudomonadota</taxon>
        <taxon>Alphaproteobacteria</taxon>
        <taxon>Sphingomonadales</taxon>
        <taxon>Sphingomonadaceae</taxon>
        <taxon>Novosphingobium</taxon>
    </lineage>
</organism>
<keyword evidence="2" id="KW-1003">Cell membrane</keyword>
<feature type="transmembrane region" description="Helical" evidence="9">
    <location>
        <begin position="150"/>
        <end position="166"/>
    </location>
</feature>
<feature type="transmembrane region" description="Helical" evidence="9">
    <location>
        <begin position="87"/>
        <end position="113"/>
    </location>
</feature>
<evidence type="ECO:0000256" key="8">
    <source>
        <dbReference type="SAM" id="MobiDB-lite"/>
    </source>
</evidence>
<protein>
    <recommendedName>
        <fullName evidence="10">Glycosyltransferase RgtA/B/C/D-like domain-containing protein</fullName>
    </recommendedName>
</protein>